<name>A0A4Y2FWT2_ARAVE</name>
<dbReference type="EMBL" id="BGPR01001104">
    <property type="protein sequence ID" value="GBM45591.1"/>
    <property type="molecule type" value="Genomic_DNA"/>
</dbReference>
<comment type="caution">
    <text evidence="1">The sequence shown here is derived from an EMBL/GenBank/DDBJ whole genome shotgun (WGS) entry which is preliminary data.</text>
</comment>
<protein>
    <submittedName>
        <fullName evidence="1">Uncharacterized protein</fullName>
    </submittedName>
</protein>
<sequence>MQIIDKVKTFYGRRRFSKTRKNESSIPKIKQSLNKLNTMMLSELSVANEPNKQSRQSQRSLVLKRGLSGKWAKFITQLLSAGDLKMMNRKAGVLFLSYEKYLIDRCNASPKTNFHL</sequence>
<organism evidence="1 2">
    <name type="scientific">Araneus ventricosus</name>
    <name type="common">Orbweaver spider</name>
    <name type="synonym">Epeira ventricosa</name>
    <dbReference type="NCBI Taxonomy" id="182803"/>
    <lineage>
        <taxon>Eukaryota</taxon>
        <taxon>Metazoa</taxon>
        <taxon>Ecdysozoa</taxon>
        <taxon>Arthropoda</taxon>
        <taxon>Chelicerata</taxon>
        <taxon>Arachnida</taxon>
        <taxon>Araneae</taxon>
        <taxon>Araneomorphae</taxon>
        <taxon>Entelegynae</taxon>
        <taxon>Araneoidea</taxon>
        <taxon>Araneidae</taxon>
        <taxon>Araneus</taxon>
    </lineage>
</organism>
<gene>
    <name evidence="1" type="ORF">AVEN_151968_1</name>
</gene>
<evidence type="ECO:0000313" key="2">
    <source>
        <dbReference type="Proteomes" id="UP000499080"/>
    </source>
</evidence>
<evidence type="ECO:0000313" key="1">
    <source>
        <dbReference type="EMBL" id="GBM45591.1"/>
    </source>
</evidence>
<keyword evidence="2" id="KW-1185">Reference proteome</keyword>
<proteinExistence type="predicted"/>
<reference evidence="1 2" key="1">
    <citation type="journal article" date="2019" name="Sci. Rep.">
        <title>Orb-weaving spider Araneus ventricosus genome elucidates the spidroin gene catalogue.</title>
        <authorList>
            <person name="Kono N."/>
            <person name="Nakamura H."/>
            <person name="Ohtoshi R."/>
            <person name="Moran D.A.P."/>
            <person name="Shinohara A."/>
            <person name="Yoshida Y."/>
            <person name="Fujiwara M."/>
            <person name="Mori M."/>
            <person name="Tomita M."/>
            <person name="Arakawa K."/>
        </authorList>
    </citation>
    <scope>NUCLEOTIDE SEQUENCE [LARGE SCALE GENOMIC DNA]</scope>
</reference>
<accession>A0A4Y2FWT2</accession>
<dbReference type="AlphaFoldDB" id="A0A4Y2FWT2"/>
<dbReference type="Proteomes" id="UP000499080">
    <property type="component" value="Unassembled WGS sequence"/>
</dbReference>